<accession>A0AAD3TGW6</accession>
<evidence type="ECO:0000313" key="3">
    <source>
        <dbReference type="Proteomes" id="UP001279734"/>
    </source>
</evidence>
<feature type="region of interest" description="Disordered" evidence="1">
    <location>
        <begin position="70"/>
        <end position="89"/>
    </location>
</feature>
<reference evidence="2" key="1">
    <citation type="submission" date="2023-05" db="EMBL/GenBank/DDBJ databases">
        <title>Nepenthes gracilis genome sequencing.</title>
        <authorList>
            <person name="Fukushima K."/>
        </authorList>
    </citation>
    <scope>NUCLEOTIDE SEQUENCE</scope>
    <source>
        <strain evidence="2">SING2019-196</strain>
    </source>
</reference>
<proteinExistence type="predicted"/>
<dbReference type="EMBL" id="BSYO01000035">
    <property type="protein sequence ID" value="GMH28946.1"/>
    <property type="molecule type" value="Genomic_DNA"/>
</dbReference>
<evidence type="ECO:0000313" key="2">
    <source>
        <dbReference type="EMBL" id="GMH28946.1"/>
    </source>
</evidence>
<organism evidence="2 3">
    <name type="scientific">Nepenthes gracilis</name>
    <name type="common">Slender pitcher plant</name>
    <dbReference type="NCBI Taxonomy" id="150966"/>
    <lineage>
        <taxon>Eukaryota</taxon>
        <taxon>Viridiplantae</taxon>
        <taxon>Streptophyta</taxon>
        <taxon>Embryophyta</taxon>
        <taxon>Tracheophyta</taxon>
        <taxon>Spermatophyta</taxon>
        <taxon>Magnoliopsida</taxon>
        <taxon>eudicotyledons</taxon>
        <taxon>Gunneridae</taxon>
        <taxon>Pentapetalae</taxon>
        <taxon>Caryophyllales</taxon>
        <taxon>Nepenthaceae</taxon>
        <taxon>Nepenthes</taxon>
    </lineage>
</organism>
<dbReference type="Proteomes" id="UP001279734">
    <property type="component" value="Unassembled WGS sequence"/>
</dbReference>
<keyword evidence="3" id="KW-1185">Reference proteome</keyword>
<dbReference type="AlphaFoldDB" id="A0AAD3TGW6"/>
<comment type="caution">
    <text evidence="2">The sequence shown here is derived from an EMBL/GenBank/DDBJ whole genome shotgun (WGS) entry which is preliminary data.</text>
</comment>
<protein>
    <submittedName>
        <fullName evidence="2">Uncharacterized protein</fullName>
    </submittedName>
</protein>
<sequence length="89" mass="9553">MCNHGQADVSVICISELLVDNSSSVVCTTKGILKGYSPKQGNAYLKQYASPRHHVQSQKAQIFLASSMQSAPSEASRPSAYTLAKRLPA</sequence>
<name>A0AAD3TGW6_NEPGR</name>
<gene>
    <name evidence="2" type="ORF">Nepgr_030789</name>
</gene>
<evidence type="ECO:0000256" key="1">
    <source>
        <dbReference type="SAM" id="MobiDB-lite"/>
    </source>
</evidence>